<dbReference type="Gene3D" id="3.30.530.20">
    <property type="match status" value="1"/>
</dbReference>
<reference evidence="2" key="1">
    <citation type="submission" date="2016-10" db="EMBL/GenBank/DDBJ databases">
        <authorList>
            <person name="Varghese N."/>
            <person name="Submissions S."/>
        </authorList>
    </citation>
    <scope>NUCLEOTIDE SEQUENCE [LARGE SCALE GENOMIC DNA]</scope>
    <source>
        <strain evidence="2">IBRC-M 10403</strain>
    </source>
</reference>
<dbReference type="Pfam" id="PF10604">
    <property type="entry name" value="Polyketide_cyc2"/>
    <property type="match status" value="1"/>
</dbReference>
<dbReference type="STRING" id="1271860.SAMN05216174_11527"/>
<dbReference type="SUPFAM" id="SSF55961">
    <property type="entry name" value="Bet v1-like"/>
    <property type="match status" value="1"/>
</dbReference>
<protein>
    <submittedName>
        <fullName evidence="1">Polyketide cyclase / dehydrase and lipid transport</fullName>
    </submittedName>
</protein>
<sequence>MATVTKVIDAPRERVWAVLANGWSYASWVVGAAHIRAVDAGWPAPGASIHHSVAPWPLTIEDVTVVRAARPGESLELDAKAWPLGAARVRLELDSIDSSNTKIQMSEWIEHGAGRFLPSKLQVALLVARNRESLDRLGDLSRGDGPM</sequence>
<dbReference type="EMBL" id="FMZZ01000015">
    <property type="protein sequence ID" value="SDD65703.1"/>
    <property type="molecule type" value="Genomic_DNA"/>
</dbReference>
<dbReference type="AlphaFoldDB" id="A0A1G6WJ21"/>
<organism evidence="1 2">
    <name type="scientific">Actinokineospora iranica</name>
    <dbReference type="NCBI Taxonomy" id="1271860"/>
    <lineage>
        <taxon>Bacteria</taxon>
        <taxon>Bacillati</taxon>
        <taxon>Actinomycetota</taxon>
        <taxon>Actinomycetes</taxon>
        <taxon>Pseudonocardiales</taxon>
        <taxon>Pseudonocardiaceae</taxon>
        <taxon>Actinokineospora</taxon>
    </lineage>
</organism>
<dbReference type="InterPro" id="IPR019587">
    <property type="entry name" value="Polyketide_cyclase/dehydratase"/>
</dbReference>
<keyword evidence="2" id="KW-1185">Reference proteome</keyword>
<dbReference type="CDD" id="cd07812">
    <property type="entry name" value="SRPBCC"/>
    <property type="match status" value="1"/>
</dbReference>
<dbReference type="OrthoDB" id="4483486at2"/>
<proteinExistence type="predicted"/>
<evidence type="ECO:0000313" key="2">
    <source>
        <dbReference type="Proteomes" id="UP000199501"/>
    </source>
</evidence>
<gene>
    <name evidence="1" type="ORF">SAMN05216174_11527</name>
</gene>
<dbReference type="RefSeq" id="WP_091455487.1">
    <property type="nucleotide sequence ID" value="NZ_FMZZ01000015.1"/>
</dbReference>
<accession>A0A1G6WJ21</accession>
<dbReference type="Proteomes" id="UP000199501">
    <property type="component" value="Unassembled WGS sequence"/>
</dbReference>
<name>A0A1G6WJ21_9PSEU</name>
<dbReference type="InterPro" id="IPR023393">
    <property type="entry name" value="START-like_dom_sf"/>
</dbReference>
<evidence type="ECO:0000313" key="1">
    <source>
        <dbReference type="EMBL" id="SDD65703.1"/>
    </source>
</evidence>